<dbReference type="AlphaFoldDB" id="A0A0N1IGX8"/>
<evidence type="ECO:0000313" key="3">
    <source>
        <dbReference type="Proteomes" id="UP000038009"/>
    </source>
</evidence>
<reference evidence="2 3" key="1">
    <citation type="journal article" date="2015" name="PLoS Pathog.">
        <title>Leptomonas seymouri: Adaptations to the Dixenous Life Cycle Analyzed by Genome Sequencing, Transcriptome Profiling and Co-infection with Leishmania donovani.</title>
        <authorList>
            <person name="Kraeva N."/>
            <person name="Butenko A."/>
            <person name="Hlavacova J."/>
            <person name="Kostygov A."/>
            <person name="Myskova J."/>
            <person name="Grybchuk D."/>
            <person name="Lestinova T."/>
            <person name="Votypka J."/>
            <person name="Volf P."/>
            <person name="Opperdoes F."/>
            <person name="Flegontov P."/>
            <person name="Lukes J."/>
            <person name="Yurchenko V."/>
        </authorList>
    </citation>
    <scope>NUCLEOTIDE SEQUENCE [LARGE SCALE GENOMIC DNA]</scope>
    <source>
        <strain evidence="2 3">ATCC 30220</strain>
    </source>
</reference>
<dbReference type="VEuPathDB" id="TriTrypDB:Lsey_1175_0010"/>
<keyword evidence="3" id="KW-1185">Reference proteome</keyword>
<sequence length="82" mass="9066">MRRFAIVSKGWKNAISSTPAPVAAPAWPRRNRSLKLRSDLGSGVVVADIANVSDLRTRASYEGTERERREELGANAVQSEER</sequence>
<proteinExistence type="predicted"/>
<comment type="caution">
    <text evidence="2">The sequence shown here is derived from an EMBL/GenBank/DDBJ whole genome shotgun (WGS) entry which is preliminary data.</text>
</comment>
<feature type="region of interest" description="Disordered" evidence="1">
    <location>
        <begin position="57"/>
        <end position="82"/>
    </location>
</feature>
<protein>
    <submittedName>
        <fullName evidence="2">Uncharacterized protein</fullName>
    </submittedName>
</protein>
<dbReference type="Proteomes" id="UP000038009">
    <property type="component" value="Unassembled WGS sequence"/>
</dbReference>
<evidence type="ECO:0000256" key="1">
    <source>
        <dbReference type="SAM" id="MobiDB-lite"/>
    </source>
</evidence>
<gene>
    <name evidence="2" type="ORF">ABL78_8590</name>
</gene>
<feature type="compositionally biased region" description="Basic and acidic residues" evidence="1">
    <location>
        <begin position="57"/>
        <end position="72"/>
    </location>
</feature>
<accession>A0A0N1IGX8</accession>
<organism evidence="2 3">
    <name type="scientific">Leptomonas seymouri</name>
    <dbReference type="NCBI Taxonomy" id="5684"/>
    <lineage>
        <taxon>Eukaryota</taxon>
        <taxon>Discoba</taxon>
        <taxon>Euglenozoa</taxon>
        <taxon>Kinetoplastea</taxon>
        <taxon>Metakinetoplastina</taxon>
        <taxon>Trypanosomatida</taxon>
        <taxon>Trypanosomatidae</taxon>
        <taxon>Leishmaniinae</taxon>
        <taxon>Leptomonas</taxon>
    </lineage>
</organism>
<name>A0A0N1IGX8_LEPSE</name>
<dbReference type="EMBL" id="LJSK01001170">
    <property type="protein sequence ID" value="KPI82400.1"/>
    <property type="molecule type" value="Genomic_DNA"/>
</dbReference>
<evidence type="ECO:0000313" key="2">
    <source>
        <dbReference type="EMBL" id="KPI82400.1"/>
    </source>
</evidence>